<evidence type="ECO:0000313" key="12">
    <source>
        <dbReference type="Proteomes" id="UP001174136"/>
    </source>
</evidence>
<feature type="domain" description="Protein arginine N-methyltransferase" evidence="10">
    <location>
        <begin position="273"/>
        <end position="437"/>
    </location>
</feature>
<dbReference type="PANTHER" id="PTHR11006">
    <property type="entry name" value="PROTEIN ARGININE N-METHYLTRANSFERASE"/>
    <property type="match status" value="1"/>
</dbReference>
<evidence type="ECO:0000256" key="2">
    <source>
        <dbReference type="ARBA" id="ARBA00022603"/>
    </source>
</evidence>
<evidence type="ECO:0000259" key="9">
    <source>
        <dbReference type="Pfam" id="PF13649"/>
    </source>
</evidence>
<dbReference type="Proteomes" id="UP001174136">
    <property type="component" value="Unassembled WGS sequence"/>
</dbReference>
<keyword evidence="12" id="KW-1185">Reference proteome</keyword>
<dbReference type="GO" id="GO:0035241">
    <property type="term" value="F:protein-arginine omega-N monomethyltransferase activity"/>
    <property type="evidence" value="ECO:0007669"/>
    <property type="project" value="TreeGrafter"/>
</dbReference>
<evidence type="ECO:0000256" key="5">
    <source>
        <dbReference type="ARBA" id="ARBA00047384"/>
    </source>
</evidence>
<organism evidence="11 12">
    <name type="scientific">Merluccius polli</name>
    <name type="common">Benguela hake</name>
    <name type="synonym">Merluccius cadenati</name>
    <dbReference type="NCBI Taxonomy" id="89951"/>
    <lineage>
        <taxon>Eukaryota</taxon>
        <taxon>Metazoa</taxon>
        <taxon>Chordata</taxon>
        <taxon>Craniata</taxon>
        <taxon>Vertebrata</taxon>
        <taxon>Euteleostomi</taxon>
        <taxon>Actinopterygii</taxon>
        <taxon>Neopterygii</taxon>
        <taxon>Teleostei</taxon>
        <taxon>Neoteleostei</taxon>
        <taxon>Acanthomorphata</taxon>
        <taxon>Zeiogadaria</taxon>
        <taxon>Gadariae</taxon>
        <taxon>Gadiformes</taxon>
        <taxon>Gadoidei</taxon>
        <taxon>Merlucciidae</taxon>
        <taxon>Merluccius</taxon>
    </lineage>
</organism>
<accession>A0AA47M1D2</accession>
<dbReference type="EMBL" id="JAOPHQ010006343">
    <property type="protein sequence ID" value="KAK0131835.1"/>
    <property type="molecule type" value="Genomic_DNA"/>
</dbReference>
<feature type="compositionally biased region" description="Low complexity" evidence="8">
    <location>
        <begin position="75"/>
        <end position="85"/>
    </location>
</feature>
<proteinExistence type="predicted"/>
<dbReference type="AlphaFoldDB" id="A0AA47M1D2"/>
<dbReference type="Gene3D" id="2.70.160.11">
    <property type="entry name" value="Hnrnp arginine n-methyltransferase1"/>
    <property type="match status" value="1"/>
</dbReference>
<dbReference type="GO" id="GO:0035242">
    <property type="term" value="F:protein-arginine omega-N asymmetric methyltransferase activity"/>
    <property type="evidence" value="ECO:0007669"/>
    <property type="project" value="UniProtKB-EC"/>
</dbReference>
<dbReference type="GO" id="GO:0005886">
    <property type="term" value="C:plasma membrane"/>
    <property type="evidence" value="ECO:0007669"/>
    <property type="project" value="TreeGrafter"/>
</dbReference>
<dbReference type="InterPro" id="IPR041698">
    <property type="entry name" value="Methyltransf_25"/>
</dbReference>
<dbReference type="Pfam" id="PF13649">
    <property type="entry name" value="Methyltransf_25"/>
    <property type="match status" value="1"/>
</dbReference>
<comment type="caution">
    <text evidence="11">The sequence shown here is derived from an EMBL/GenBank/DDBJ whole genome shotgun (WGS) entry which is preliminary data.</text>
</comment>
<dbReference type="CDD" id="cd02440">
    <property type="entry name" value="AdoMet_MTases"/>
    <property type="match status" value="1"/>
</dbReference>
<comment type="catalytic activity">
    <reaction evidence="6">
        <text>L-arginyl-[protein] + S-adenosyl-L-methionine = N(omega)-methyl-L-arginyl-[protein] + S-adenosyl-L-homocysteine + H(+)</text>
        <dbReference type="Rhea" id="RHEA:48100"/>
        <dbReference type="Rhea" id="RHEA-COMP:10532"/>
        <dbReference type="Rhea" id="RHEA-COMP:11990"/>
        <dbReference type="ChEBI" id="CHEBI:15378"/>
        <dbReference type="ChEBI" id="CHEBI:29965"/>
        <dbReference type="ChEBI" id="CHEBI:57856"/>
        <dbReference type="ChEBI" id="CHEBI:59789"/>
        <dbReference type="ChEBI" id="CHEBI:65280"/>
    </reaction>
    <physiologicalReaction direction="left-to-right" evidence="6">
        <dbReference type="Rhea" id="RHEA:48101"/>
    </physiologicalReaction>
</comment>
<feature type="compositionally biased region" description="Low complexity" evidence="8">
    <location>
        <begin position="56"/>
        <end position="67"/>
    </location>
</feature>
<evidence type="ECO:0000256" key="4">
    <source>
        <dbReference type="ARBA" id="ARBA00022691"/>
    </source>
</evidence>
<feature type="domain" description="Methyltransferase" evidence="9">
    <location>
        <begin position="171"/>
        <end position="268"/>
    </location>
</feature>
<comment type="catalytic activity">
    <reaction evidence="5">
        <text>L-arginyl-[protein] + 2 S-adenosyl-L-methionine = N(omega),N(omega)-dimethyl-L-arginyl-[protein] + 2 S-adenosyl-L-homocysteine + 2 H(+)</text>
        <dbReference type="Rhea" id="RHEA:48096"/>
        <dbReference type="Rhea" id="RHEA-COMP:10532"/>
        <dbReference type="Rhea" id="RHEA-COMP:11991"/>
        <dbReference type="ChEBI" id="CHEBI:15378"/>
        <dbReference type="ChEBI" id="CHEBI:29965"/>
        <dbReference type="ChEBI" id="CHEBI:57856"/>
        <dbReference type="ChEBI" id="CHEBI:59789"/>
        <dbReference type="ChEBI" id="CHEBI:61897"/>
        <dbReference type="EC" id="2.1.1.319"/>
    </reaction>
    <physiologicalReaction direction="left-to-right" evidence="5">
        <dbReference type="Rhea" id="RHEA:48097"/>
    </physiologicalReaction>
</comment>
<feature type="region of interest" description="Disordered" evidence="8">
    <location>
        <begin position="53"/>
        <end position="117"/>
    </location>
</feature>
<protein>
    <recommendedName>
        <fullName evidence="1">type I protein arginine methyltransferase</fullName>
        <ecNumber evidence="1">2.1.1.319</ecNumber>
    </recommendedName>
</protein>
<dbReference type="Gene3D" id="3.40.50.150">
    <property type="entry name" value="Vaccinia Virus protein VP39"/>
    <property type="match status" value="1"/>
</dbReference>
<evidence type="ECO:0000256" key="8">
    <source>
        <dbReference type="SAM" id="MobiDB-lite"/>
    </source>
</evidence>
<dbReference type="GO" id="GO:0032259">
    <property type="term" value="P:methylation"/>
    <property type="evidence" value="ECO:0007669"/>
    <property type="project" value="UniProtKB-KW"/>
</dbReference>
<dbReference type="SUPFAM" id="SSF53335">
    <property type="entry name" value="S-adenosyl-L-methionine-dependent methyltransferases"/>
    <property type="match status" value="1"/>
</dbReference>
<dbReference type="PROSITE" id="PS51678">
    <property type="entry name" value="SAM_MT_PRMT"/>
    <property type="match status" value="1"/>
</dbReference>
<gene>
    <name evidence="11" type="primary">prmt8b_1</name>
    <name evidence="11" type="ORF">N1851_033380</name>
</gene>
<keyword evidence="2 7" id="KW-0489">Methyltransferase</keyword>
<evidence type="ECO:0000313" key="11">
    <source>
        <dbReference type="EMBL" id="KAK0131835.1"/>
    </source>
</evidence>
<evidence type="ECO:0000259" key="10">
    <source>
        <dbReference type="Pfam" id="PF22528"/>
    </source>
</evidence>
<evidence type="ECO:0000256" key="7">
    <source>
        <dbReference type="PROSITE-ProRule" id="PRU01015"/>
    </source>
</evidence>
<dbReference type="InterPro" id="IPR025799">
    <property type="entry name" value="Arg_MeTrfase"/>
</dbReference>
<reference evidence="11" key="1">
    <citation type="journal article" date="2023" name="Front. Mar. Sci.">
        <title>A new Merluccius polli reference genome to investigate the effects of global change in West African waters.</title>
        <authorList>
            <person name="Mateo J.L."/>
            <person name="Blanco-Fernandez C."/>
            <person name="Garcia-Vazquez E."/>
            <person name="Machado-Schiaffino G."/>
        </authorList>
    </citation>
    <scope>NUCLEOTIDE SEQUENCE</scope>
    <source>
        <strain evidence="11">C29</strain>
        <tissue evidence="11">Fin</tissue>
    </source>
</reference>
<dbReference type="FunFam" id="2.70.160.11:FF:000001">
    <property type="entry name" value="Blast:Protein arginine N-methyltransferase 1"/>
    <property type="match status" value="1"/>
</dbReference>
<dbReference type="Pfam" id="PF22528">
    <property type="entry name" value="PRMT_C"/>
    <property type="match status" value="1"/>
</dbReference>
<keyword evidence="4 7" id="KW-0949">S-adenosyl-L-methionine</keyword>
<keyword evidence="3 7" id="KW-0808">Transferase</keyword>
<evidence type="ECO:0000256" key="3">
    <source>
        <dbReference type="ARBA" id="ARBA00022679"/>
    </source>
</evidence>
<dbReference type="FunFam" id="3.40.50.150:FF:000003">
    <property type="entry name" value="Blast:Protein arginine N-methyltransferase 1"/>
    <property type="match status" value="1"/>
</dbReference>
<name>A0AA47M1D2_MERPO</name>
<dbReference type="InterPro" id="IPR055135">
    <property type="entry name" value="PRMT_dom"/>
</dbReference>
<dbReference type="InterPro" id="IPR029063">
    <property type="entry name" value="SAM-dependent_MTases_sf"/>
</dbReference>
<dbReference type="EC" id="2.1.1.319" evidence="1"/>
<dbReference type="PANTHER" id="PTHR11006:SF47">
    <property type="entry name" value="PROTEIN ARGININE N-METHYLTRANSFERASE 8"/>
    <property type="match status" value="1"/>
</dbReference>
<evidence type="ECO:0000256" key="1">
    <source>
        <dbReference type="ARBA" id="ARBA00011925"/>
    </source>
</evidence>
<sequence>MGLRHSSSRCLLLRRKMAEADRPEVRPGLDLKLICVNLDLDLNLNLDLNPRQHPVAPQSISQSAQPSTLPKPVPNTTTTTNTTTTANHVASCPSDDDDDGVCPPTASSPPSPGRGRIAKFLSPEEMTSRDYYFDSYAHFGIHEEMLKDEVRTLTYRNAMYHNKHAFKDKVVLDVGSGTGILSMFAANAGAKHVYGIECSSISEYSEKIIKSNHLHNVITIFKGKVEEVDLPVEKVDIIISEWMGYCLFYESMLNTVIFARDKWLKPGGLMFPDRAALYVVAIEDRQYKDFKIHWWENVYGFDMSCIRNVAMREPLVDVVDPKQVVTNTCLLKEVDLYTVKPEDLSFTSAFCLQIQRNDYVHALVTYFNIEFTKCHKKTGFSTAPDSPSTHWKQTVFYLEDYLTARKGEEIFGSIAIRPNEKNVRDLEFTLELDFKGQLCEAAISHDYKMR</sequence>
<dbReference type="GO" id="GO:0042054">
    <property type="term" value="F:histone methyltransferase activity"/>
    <property type="evidence" value="ECO:0007669"/>
    <property type="project" value="TreeGrafter"/>
</dbReference>
<evidence type="ECO:0000256" key="6">
    <source>
        <dbReference type="ARBA" id="ARBA00049303"/>
    </source>
</evidence>